<dbReference type="InterPro" id="IPR014718">
    <property type="entry name" value="GH-type_carb-bd"/>
</dbReference>
<evidence type="ECO:0000256" key="3">
    <source>
        <dbReference type="ARBA" id="ARBA00012756"/>
    </source>
</evidence>
<dbReference type="PANTHER" id="PTHR46323">
    <property type="entry name" value="BETA-GALACTOSIDASE"/>
    <property type="match status" value="1"/>
</dbReference>
<dbReference type="InterPro" id="IPR013783">
    <property type="entry name" value="Ig-like_fold"/>
</dbReference>
<evidence type="ECO:0000256" key="5">
    <source>
        <dbReference type="ARBA" id="ARBA00022801"/>
    </source>
</evidence>
<dbReference type="InterPro" id="IPR011013">
    <property type="entry name" value="Gal_mutarotase_sf_dom"/>
</dbReference>
<keyword evidence="11" id="KW-1185">Reference proteome</keyword>
<name>A0ABW2LTW2_9PSEU</name>
<dbReference type="InterPro" id="IPR017853">
    <property type="entry name" value="GH"/>
</dbReference>
<dbReference type="Gene3D" id="2.60.120.260">
    <property type="entry name" value="Galactose-binding domain-like"/>
    <property type="match status" value="1"/>
</dbReference>
<evidence type="ECO:0000256" key="7">
    <source>
        <dbReference type="ARBA" id="ARBA00032230"/>
    </source>
</evidence>
<dbReference type="InterPro" id="IPR006104">
    <property type="entry name" value="Glyco_hydro_2_N"/>
</dbReference>
<evidence type="ECO:0000256" key="6">
    <source>
        <dbReference type="ARBA" id="ARBA00023295"/>
    </source>
</evidence>
<dbReference type="PRINTS" id="PR00132">
    <property type="entry name" value="GLHYDRLASE2"/>
</dbReference>
<proteinExistence type="inferred from homology"/>
<feature type="region of interest" description="Disordered" evidence="8">
    <location>
        <begin position="700"/>
        <end position="729"/>
    </location>
</feature>
<dbReference type="SUPFAM" id="SSF51445">
    <property type="entry name" value="(Trans)glycosidases"/>
    <property type="match status" value="1"/>
</dbReference>
<keyword evidence="6" id="KW-0326">Glycosidase</keyword>
<dbReference type="RefSeq" id="WP_380672798.1">
    <property type="nucleotide sequence ID" value="NZ_JBHTCJ010000019.1"/>
</dbReference>
<reference evidence="11" key="1">
    <citation type="journal article" date="2019" name="Int. J. Syst. Evol. Microbiol.">
        <title>The Global Catalogue of Microorganisms (GCM) 10K type strain sequencing project: providing services to taxonomists for standard genome sequencing and annotation.</title>
        <authorList>
            <consortium name="The Broad Institute Genomics Platform"/>
            <consortium name="The Broad Institute Genome Sequencing Center for Infectious Disease"/>
            <person name="Wu L."/>
            <person name="Ma J."/>
        </authorList>
    </citation>
    <scope>NUCLEOTIDE SEQUENCE [LARGE SCALE GENOMIC DNA]</scope>
    <source>
        <strain evidence="11">WLHS5</strain>
    </source>
</reference>
<dbReference type="EMBL" id="JBHTCJ010000019">
    <property type="protein sequence ID" value="MFC7344728.1"/>
    <property type="molecule type" value="Genomic_DNA"/>
</dbReference>
<accession>A0ABW2LTW2</accession>
<evidence type="ECO:0000256" key="2">
    <source>
        <dbReference type="ARBA" id="ARBA00007401"/>
    </source>
</evidence>
<comment type="similarity">
    <text evidence="2">Belongs to the glycosyl hydrolase 2 family.</text>
</comment>
<dbReference type="Gene3D" id="2.70.98.10">
    <property type="match status" value="1"/>
</dbReference>
<dbReference type="InterPro" id="IPR023230">
    <property type="entry name" value="Glyco_hydro_2_CS"/>
</dbReference>
<evidence type="ECO:0000256" key="1">
    <source>
        <dbReference type="ARBA" id="ARBA00001412"/>
    </source>
</evidence>
<dbReference type="Pfam" id="PF02929">
    <property type="entry name" value="Bgal_small_N"/>
    <property type="match status" value="1"/>
</dbReference>
<dbReference type="SUPFAM" id="SSF74650">
    <property type="entry name" value="Galactose mutarotase-like"/>
    <property type="match status" value="1"/>
</dbReference>
<dbReference type="SMART" id="SM01038">
    <property type="entry name" value="Bgal_small_N"/>
    <property type="match status" value="1"/>
</dbReference>
<dbReference type="InterPro" id="IPR006101">
    <property type="entry name" value="Glyco_hydro_2"/>
</dbReference>
<dbReference type="EC" id="3.2.1.23" evidence="3"/>
<dbReference type="Pfam" id="PF16353">
    <property type="entry name" value="LacZ_4"/>
    <property type="match status" value="1"/>
</dbReference>
<dbReference type="SUPFAM" id="SSF49785">
    <property type="entry name" value="Galactose-binding domain-like"/>
    <property type="match status" value="1"/>
</dbReference>
<dbReference type="Gene3D" id="3.20.20.80">
    <property type="entry name" value="Glycosidases"/>
    <property type="match status" value="1"/>
</dbReference>
<dbReference type="Pfam" id="PF02836">
    <property type="entry name" value="Glyco_hydro_2_C"/>
    <property type="match status" value="1"/>
</dbReference>
<comment type="catalytic activity">
    <reaction evidence="1">
        <text>Hydrolysis of terminal non-reducing beta-D-galactose residues in beta-D-galactosides.</text>
        <dbReference type="EC" id="3.2.1.23"/>
    </reaction>
</comment>
<feature type="region of interest" description="Disordered" evidence="8">
    <location>
        <begin position="760"/>
        <end position="788"/>
    </location>
</feature>
<dbReference type="InterPro" id="IPR004199">
    <property type="entry name" value="B-gal_small/dom_5"/>
</dbReference>
<dbReference type="InterPro" id="IPR032312">
    <property type="entry name" value="LacZ_4"/>
</dbReference>
<keyword evidence="5 10" id="KW-0378">Hydrolase</keyword>
<evidence type="ECO:0000256" key="8">
    <source>
        <dbReference type="SAM" id="MobiDB-lite"/>
    </source>
</evidence>
<dbReference type="PROSITE" id="PS00608">
    <property type="entry name" value="GLYCOSYL_HYDROL_F2_2"/>
    <property type="match status" value="1"/>
</dbReference>
<dbReference type="Pfam" id="PF02837">
    <property type="entry name" value="Glyco_hydro_2_N"/>
    <property type="match status" value="1"/>
</dbReference>
<dbReference type="InterPro" id="IPR006103">
    <property type="entry name" value="Glyco_hydro_2_cat"/>
</dbReference>
<dbReference type="SUPFAM" id="SSF49303">
    <property type="entry name" value="beta-Galactosidase/glucuronidase domain"/>
    <property type="match status" value="2"/>
</dbReference>
<organism evidence="10 11">
    <name type="scientific">Saccharopolyspora griseoalba</name>
    <dbReference type="NCBI Taxonomy" id="1431848"/>
    <lineage>
        <taxon>Bacteria</taxon>
        <taxon>Bacillati</taxon>
        <taxon>Actinomycetota</taxon>
        <taxon>Actinomycetes</taxon>
        <taxon>Pseudonocardiales</taxon>
        <taxon>Pseudonocardiaceae</taxon>
        <taxon>Saccharopolyspora</taxon>
    </lineage>
</organism>
<dbReference type="Gene3D" id="2.60.40.10">
    <property type="entry name" value="Immunoglobulins"/>
    <property type="match status" value="2"/>
</dbReference>
<gene>
    <name evidence="10" type="ORF">ACFQRI_25245</name>
</gene>
<dbReference type="InterPro" id="IPR050347">
    <property type="entry name" value="Bact_Beta-galactosidase"/>
</dbReference>
<feature type="region of interest" description="Disordered" evidence="8">
    <location>
        <begin position="1"/>
        <end position="21"/>
    </location>
</feature>
<dbReference type="PANTHER" id="PTHR46323:SF2">
    <property type="entry name" value="BETA-GALACTOSIDASE"/>
    <property type="match status" value="1"/>
</dbReference>
<evidence type="ECO:0000313" key="11">
    <source>
        <dbReference type="Proteomes" id="UP001596504"/>
    </source>
</evidence>
<evidence type="ECO:0000256" key="4">
    <source>
        <dbReference type="ARBA" id="ARBA00013303"/>
    </source>
</evidence>
<dbReference type="InterPro" id="IPR023232">
    <property type="entry name" value="Glyco_hydro_2_AS"/>
</dbReference>
<dbReference type="PROSITE" id="PS00719">
    <property type="entry name" value="GLYCOSYL_HYDROL_F2_1"/>
    <property type="match status" value="1"/>
</dbReference>
<dbReference type="GO" id="GO:0016787">
    <property type="term" value="F:hydrolase activity"/>
    <property type="evidence" value="ECO:0007669"/>
    <property type="project" value="UniProtKB-KW"/>
</dbReference>
<dbReference type="Proteomes" id="UP001596504">
    <property type="component" value="Unassembled WGS sequence"/>
</dbReference>
<sequence>MTEYYQDHTPGSGARTAPRSRLRTDAAELDLCGQWAFRLWPHARPTEAVREPEHDDSDWDRMPVPGHWVLHGDGDHGSPIYTNVVYPFPVDPPHVPDDNPTGDYRRRFAVPADAAWSQAERVLLRFDGVESTYRVWLNGAEIGVGKGSRLVQEFDVTEQLHPGDNLLVVRVHQWSSASYLEDQDQWWLPGIFREVVLLARPRGGVDDVWLDAGYDHRTGRGRLRVELTAAPEAFPVTVELPELGVRRTLDEAVAELDVGEVEPWSADVPNLYAASVRSTGEHVRARVGFRSVRIEGDRLLVNGRELTFRGVNRHETHPDRGRVFDPEHARADLQLMKRHNVNAIRTSHYPPHPGVLDLADELGFWVVDECDLETHGFEPVGWRDNPSDDPRWHEAYLDRIRRTVERDKNHPCVVMWSLGNEAGTGSNLAAMSAWVRQRDPGRPVHYEGDRTGEYTDVYSRMYPDLAEVAAIGGDSGEIAGCDEARAEHLRTKPFVMCEYVHAMGNGPGLVAEYQELIDALPRLAGGFVWEWRDHGLRSRTPDGVEFFGYGGDFGEQVHDGNFVMDGLIRSDDVPSPGAAEVAAAFAPVRVALREDRELVVENDQHAAGTTGFRLAWQVAVDGRTSAEGTAALPHVAPGQRVTAPLPEELVLSAAKAGGADETSEIWLTLRVELAADTAWAAAGHCISASQHDLGESALTGVNGSPRRHRPVAPPAGRGAEPVERDGGYQIGPAFVDARTGDLLRAGELELSGPQLELWRASTDNDRGDSPRLAGRPSGGRLAWERPPSSAEQWRARGLDRLQHRLVEIGRDGDAVRVRTRSVAAGQRCGAETWIRYRAVGDELLVRVDVIPDRGWDRTWPRVGVRLDLPSAYGRASWFGRGPNPSYPDSRAAALVGVHEANVDDLEFHYSVPQENGHRSDLRWLRLTGAAGELEIRTFAEAGGPGFTLSRYTAQQLEAADHPHQLPPGDGLHLYLDAAQHALGTRSCGPDVLPRHALEPRSTSITFALRAR</sequence>
<dbReference type="InterPro" id="IPR008979">
    <property type="entry name" value="Galactose-bd-like_sf"/>
</dbReference>
<evidence type="ECO:0000259" key="9">
    <source>
        <dbReference type="SMART" id="SM01038"/>
    </source>
</evidence>
<comment type="caution">
    <text evidence="10">The sequence shown here is derived from an EMBL/GenBank/DDBJ whole genome shotgun (WGS) entry which is preliminary data.</text>
</comment>
<protein>
    <recommendedName>
        <fullName evidence="4">Beta-galactosidase</fullName>
        <ecNumber evidence="3">3.2.1.23</ecNumber>
    </recommendedName>
    <alternativeName>
        <fullName evidence="7">Lactase</fullName>
    </alternativeName>
</protein>
<feature type="domain" description="Beta galactosidase small chain/" evidence="9">
    <location>
        <begin position="729"/>
        <end position="1009"/>
    </location>
</feature>
<evidence type="ECO:0000313" key="10">
    <source>
        <dbReference type="EMBL" id="MFC7344728.1"/>
    </source>
</evidence>
<dbReference type="InterPro" id="IPR036156">
    <property type="entry name" value="Beta-gal/glucu_dom_sf"/>
</dbReference>